<feature type="compositionally biased region" description="Pro residues" evidence="1">
    <location>
        <begin position="197"/>
        <end position="282"/>
    </location>
</feature>
<feature type="transmembrane region" description="Helical" evidence="2">
    <location>
        <begin position="910"/>
        <end position="934"/>
    </location>
</feature>
<feature type="region of interest" description="Disordered" evidence="1">
    <location>
        <begin position="664"/>
        <end position="692"/>
    </location>
</feature>
<feature type="compositionally biased region" description="Basic and acidic residues" evidence="1">
    <location>
        <begin position="1090"/>
        <end position="1101"/>
    </location>
</feature>
<dbReference type="InterPro" id="IPR040241">
    <property type="entry name" value="TRP_Flc/Pkd2-like"/>
</dbReference>
<feature type="region of interest" description="Disordered" evidence="1">
    <location>
        <begin position="1090"/>
        <end position="1111"/>
    </location>
</feature>
<feature type="domain" description="TRP C-terminal" evidence="3">
    <location>
        <begin position="796"/>
        <end position="1090"/>
    </location>
</feature>
<organism evidence="4 5">
    <name type="scientific">Albugo candida</name>
    <dbReference type="NCBI Taxonomy" id="65357"/>
    <lineage>
        <taxon>Eukaryota</taxon>
        <taxon>Sar</taxon>
        <taxon>Stramenopiles</taxon>
        <taxon>Oomycota</taxon>
        <taxon>Peronosporomycetes</taxon>
        <taxon>Albuginales</taxon>
        <taxon>Albuginaceae</taxon>
        <taxon>Albugo</taxon>
    </lineage>
</organism>
<evidence type="ECO:0000256" key="1">
    <source>
        <dbReference type="SAM" id="MobiDB-lite"/>
    </source>
</evidence>
<feature type="compositionally biased region" description="Pro residues" evidence="1">
    <location>
        <begin position="481"/>
        <end position="512"/>
    </location>
</feature>
<comment type="caution">
    <text evidence="4">The sequence shown here is derived from an EMBL/GenBank/DDBJ whole genome shotgun (WGS) entry which is preliminary data.</text>
</comment>
<keyword evidence="2" id="KW-0812">Transmembrane</keyword>
<evidence type="ECO:0000313" key="5">
    <source>
        <dbReference type="Proteomes" id="UP000053237"/>
    </source>
</evidence>
<keyword evidence="2" id="KW-0472">Membrane</keyword>
<keyword evidence="5" id="KW-1185">Reference proteome</keyword>
<dbReference type="InParanoid" id="A0A024FUZ5"/>
<dbReference type="Proteomes" id="UP000053237">
    <property type="component" value="Unassembled WGS sequence"/>
</dbReference>
<feature type="compositionally biased region" description="Pro residues" evidence="1">
    <location>
        <begin position="104"/>
        <end position="190"/>
    </location>
</feature>
<dbReference type="PRINTS" id="PR01217">
    <property type="entry name" value="PRICHEXTENSN"/>
</dbReference>
<dbReference type="EMBL" id="CAIX01000261">
    <property type="protein sequence ID" value="CCI10459.1"/>
    <property type="molecule type" value="Genomic_DNA"/>
</dbReference>
<dbReference type="GO" id="GO:0055085">
    <property type="term" value="P:transmembrane transport"/>
    <property type="evidence" value="ECO:0007669"/>
    <property type="project" value="TreeGrafter"/>
</dbReference>
<accession>A0A024FUZ5</accession>
<feature type="compositionally biased region" description="Pro residues" evidence="1">
    <location>
        <begin position="391"/>
        <end position="474"/>
    </location>
</feature>
<feature type="compositionally biased region" description="Low complexity" evidence="1">
    <location>
        <begin position="379"/>
        <end position="390"/>
    </location>
</feature>
<feature type="transmembrane region" description="Helical" evidence="2">
    <location>
        <begin position="963"/>
        <end position="982"/>
    </location>
</feature>
<gene>
    <name evidence="4" type="ORF">BN9_101980</name>
</gene>
<keyword evidence="2" id="KW-1133">Transmembrane helix</keyword>
<protein>
    <recommendedName>
        <fullName evidence="3">TRP C-terminal domain-containing protein</fullName>
    </recommendedName>
</protein>
<dbReference type="AlphaFoldDB" id="A0A024FUZ5"/>
<feature type="transmembrane region" description="Helical" evidence="2">
    <location>
        <begin position="701"/>
        <end position="723"/>
    </location>
</feature>
<feature type="transmembrane region" description="Helical" evidence="2">
    <location>
        <begin position="6"/>
        <end position="25"/>
    </location>
</feature>
<name>A0A024FUZ5_9STRA</name>
<dbReference type="PANTHER" id="PTHR31145">
    <property type="entry name" value="INTEGRAL MEMBRANE PROTEIN (AFU_ORTHOLOGUE AFUA_7G01610)"/>
    <property type="match status" value="1"/>
</dbReference>
<dbReference type="Pfam" id="PF06011">
    <property type="entry name" value="TRP"/>
    <property type="match status" value="1"/>
</dbReference>
<feature type="transmembrane region" description="Helical" evidence="2">
    <location>
        <begin position="988"/>
        <end position="1010"/>
    </location>
</feature>
<sequence>MTIVRTVSLLLSICMLTTWVSISFGKQALLGNLLNGVTDTLGDTIHDTPPATSPQSTVSPFPSAAPSPGPSPPDFPPNVDPQLPAQPPTLAPGLVPGLLSPILGPDPPPPPATPTPEVPPQPTPPNAPPSIPLPPTSPPPLINLPPVLGPTPAPEVPPQPTPPNAPPSIFPPETPTPEFPPVIDPPPPEGPVLVPAILPPIVGPTPTPEVPPQPTPADAPPSIPPPPTPPPPLINLPPILGPTPAREVPPQPTPPNAPPSIFPPETPTPEFPPITDPPPPEGPVLVPAILPPIVGPTPTPEVPPQPTPPNAPPSIPLPPTSPPPLINLPPVLGPTPAPEVPPQPTPPNAPPSIFPPETPTPEFPPIIDPPPPAGPPSLVPGLVPGGILPPIVGPPLTPTPDVPPQPTPADAPPSIPPPPTPPPPLINLPPILGPTPAPDVPPQPTPPERPPSIFPPETPTPEFPPIIDPPPPEGPGLAPEVLPPIVGPPPTPEIPPRPTPSELPPSIVPPIATPGNPDTPTIPDVVPTPSTDSPPVTPQVPDTVDKANTDVVPMTPPPTKDHPEINPPMPSRLPVVAIEKSTPPADTKPDSASPVVNHPDSPDVILYGSKVPNVVAPKPKNTIDPSPNSAAEPIPQENNVLDIQKTELAPPSSSDDMQTYVRGRANSKSGDGSAATIVGGRNGFPRGSNDSRRRSKAAHDLVKYIASAFAGISVALLLFYHFISLDRSLIWPSMSWSPNAWEFFFYIGYVQQMSAISQLTLLKAPDYILDYTDSFSWTNFLIQYPSDLKESPARRLMVIVLGGIVSYADRIEVAEDKILYHVVVGFVAVLSILLVFFFASVLITRRKTKVVLTETRNLPAQSVKVQKYRNISIRTLGLCVLIWYFALYPLSMYASFEISMEIAANQVSNALSVAITVLVVVCFGVLAYSARVILHRSENELRQYETLATWGCLYAEYTYRSRMFFVISAVVQIATGMIIGAMESESTSLISIIILHLLYLLAVFILSPYADPLVMKVTYVLECMAIFNFCLAFAFIQSNNMSMNGRFGVADAFIAINTIVIVLWFIRQLIIFSNYIRVWIAKSERQHVDQHEQGQERERQKFPASTIPTDSDFGNSTRANYQAHMHTLSPPSAWMATK</sequence>
<dbReference type="OrthoDB" id="72921at2759"/>
<feature type="transmembrane region" description="Helical" evidence="2">
    <location>
        <begin position="871"/>
        <end position="890"/>
    </location>
</feature>
<feature type="transmembrane region" description="Helical" evidence="2">
    <location>
        <begin position="743"/>
        <end position="762"/>
    </location>
</feature>
<evidence type="ECO:0000313" key="4">
    <source>
        <dbReference type="EMBL" id="CCI10459.1"/>
    </source>
</evidence>
<dbReference type="GO" id="GO:0016020">
    <property type="term" value="C:membrane"/>
    <property type="evidence" value="ECO:0007669"/>
    <property type="project" value="TreeGrafter"/>
</dbReference>
<feature type="transmembrane region" description="Helical" evidence="2">
    <location>
        <begin position="819"/>
        <end position="843"/>
    </location>
</feature>
<dbReference type="InterPro" id="IPR010308">
    <property type="entry name" value="TRP_C"/>
</dbReference>
<dbReference type="PANTHER" id="PTHR31145:SF6">
    <property type="entry name" value="INTEGRAL MEMBRANE PROTEIN (AFU_ORTHOLOGUE AFUA_7G01610)"/>
    <property type="match status" value="1"/>
</dbReference>
<evidence type="ECO:0000256" key="2">
    <source>
        <dbReference type="SAM" id="Phobius"/>
    </source>
</evidence>
<feature type="compositionally biased region" description="Pro residues" evidence="1">
    <location>
        <begin position="289"/>
        <end position="378"/>
    </location>
</feature>
<feature type="region of interest" description="Disordered" evidence="1">
    <location>
        <begin position="44"/>
        <end position="602"/>
    </location>
</feature>
<feature type="transmembrane region" description="Helical" evidence="2">
    <location>
        <begin position="1017"/>
        <end position="1036"/>
    </location>
</feature>
<feature type="transmembrane region" description="Helical" evidence="2">
    <location>
        <begin position="1048"/>
        <end position="1066"/>
    </location>
</feature>
<feature type="compositionally biased region" description="Low complexity" evidence="1">
    <location>
        <begin position="518"/>
        <end position="542"/>
    </location>
</feature>
<evidence type="ECO:0000259" key="3">
    <source>
        <dbReference type="Pfam" id="PF06011"/>
    </source>
</evidence>
<reference evidence="4 5" key="1">
    <citation type="submission" date="2012-05" db="EMBL/GenBank/DDBJ databases">
        <title>Recombination and specialization in a pathogen metapopulation.</title>
        <authorList>
            <person name="Gardiner A."/>
            <person name="Kemen E."/>
            <person name="Schultz-Larsen T."/>
            <person name="MacLean D."/>
            <person name="Van Oosterhout C."/>
            <person name="Jones J.D.G."/>
        </authorList>
    </citation>
    <scope>NUCLEOTIDE SEQUENCE [LARGE SCALE GENOMIC DNA]</scope>
    <source>
        <strain evidence="4 5">Ac Nc2</strain>
    </source>
</reference>
<proteinExistence type="predicted"/>
<dbReference type="STRING" id="65357.A0A024FUZ5"/>
<feature type="compositionally biased region" description="Pro residues" evidence="1">
    <location>
        <begin position="63"/>
        <end position="90"/>
    </location>
</feature>